<dbReference type="PROSITE" id="PS00409">
    <property type="entry name" value="PROKAR_NTER_METHYL"/>
    <property type="match status" value="1"/>
</dbReference>
<dbReference type="InterPro" id="IPR045584">
    <property type="entry name" value="Pilin-like"/>
</dbReference>
<evidence type="ECO:0000313" key="5">
    <source>
        <dbReference type="EMBL" id="SEQ11186.1"/>
    </source>
</evidence>
<dbReference type="PANTHER" id="PTHR30093:SF34">
    <property type="entry name" value="PREPILIN PEPTIDASE-DEPENDENT PROTEIN D"/>
    <property type="match status" value="1"/>
</dbReference>
<dbReference type="Pfam" id="PF00114">
    <property type="entry name" value="Pilin"/>
    <property type="match status" value="1"/>
</dbReference>
<evidence type="ECO:0000313" key="6">
    <source>
        <dbReference type="Proteomes" id="UP000181998"/>
    </source>
</evidence>
<dbReference type="SUPFAM" id="SSF54523">
    <property type="entry name" value="Pili subunits"/>
    <property type="match status" value="1"/>
</dbReference>
<organism evidence="5 6">
    <name type="scientific">Nitrosomonas ureae</name>
    <dbReference type="NCBI Taxonomy" id="44577"/>
    <lineage>
        <taxon>Bacteria</taxon>
        <taxon>Pseudomonadati</taxon>
        <taxon>Pseudomonadota</taxon>
        <taxon>Betaproteobacteria</taxon>
        <taxon>Nitrosomonadales</taxon>
        <taxon>Nitrosomonadaceae</taxon>
        <taxon>Nitrosomonas</taxon>
    </lineage>
</organism>
<dbReference type="Pfam" id="PF07963">
    <property type="entry name" value="N_methyl"/>
    <property type="match status" value="1"/>
</dbReference>
<protein>
    <submittedName>
        <fullName evidence="5">Type IV pilus assembly protein PilA</fullName>
    </submittedName>
</protein>
<dbReference type="InterPro" id="IPR001082">
    <property type="entry name" value="Pilin"/>
</dbReference>
<keyword evidence="4" id="KW-0812">Transmembrane</keyword>
<dbReference type="RefSeq" id="WP_074720921.1">
    <property type="nucleotide sequence ID" value="NZ_FOFX01000021.1"/>
</dbReference>
<keyword evidence="4" id="KW-1133">Transmembrane helix</keyword>
<dbReference type="GO" id="GO:0044096">
    <property type="term" value="C:type IV pilus"/>
    <property type="evidence" value="ECO:0007669"/>
    <property type="project" value="TreeGrafter"/>
</dbReference>
<name>A0A1H9DCI8_9PROT</name>
<keyword evidence="4" id="KW-0472">Membrane</keyword>
<evidence type="ECO:0000256" key="3">
    <source>
        <dbReference type="RuleBase" id="RU000389"/>
    </source>
</evidence>
<dbReference type="GO" id="GO:0043107">
    <property type="term" value="P:type IV pilus-dependent motility"/>
    <property type="evidence" value="ECO:0007669"/>
    <property type="project" value="TreeGrafter"/>
</dbReference>
<dbReference type="InterPro" id="IPR012902">
    <property type="entry name" value="N_methyl_site"/>
</dbReference>
<evidence type="ECO:0000256" key="2">
    <source>
        <dbReference type="ARBA" id="ARBA00022481"/>
    </source>
</evidence>
<dbReference type="Proteomes" id="UP000181998">
    <property type="component" value="Unassembled WGS sequence"/>
</dbReference>
<dbReference type="NCBIfam" id="TIGR02532">
    <property type="entry name" value="IV_pilin_GFxxxE"/>
    <property type="match status" value="1"/>
</dbReference>
<comment type="similarity">
    <text evidence="1 3">Belongs to the N-Me-Phe pilin family.</text>
</comment>
<dbReference type="OrthoDB" id="8607132at2"/>
<gene>
    <name evidence="5" type="ORF">SAMN05421510_102123</name>
</gene>
<dbReference type="EMBL" id="FOFX01000021">
    <property type="protein sequence ID" value="SEQ11186.1"/>
    <property type="molecule type" value="Genomic_DNA"/>
</dbReference>
<dbReference type="PANTHER" id="PTHR30093">
    <property type="entry name" value="GENERAL SECRETION PATHWAY PROTEIN G"/>
    <property type="match status" value="1"/>
</dbReference>
<evidence type="ECO:0000256" key="1">
    <source>
        <dbReference type="ARBA" id="ARBA00005233"/>
    </source>
</evidence>
<dbReference type="Gene3D" id="3.30.700.10">
    <property type="entry name" value="Glycoprotein, Type 4 Pilin"/>
    <property type="match status" value="1"/>
</dbReference>
<keyword evidence="2" id="KW-0488">Methylation</keyword>
<evidence type="ECO:0000256" key="4">
    <source>
        <dbReference type="SAM" id="Phobius"/>
    </source>
</evidence>
<feature type="transmembrane region" description="Helical" evidence="4">
    <location>
        <begin position="7"/>
        <end position="31"/>
    </location>
</feature>
<keyword evidence="3" id="KW-0281">Fimbrium</keyword>
<dbReference type="AlphaFoldDB" id="A0A1H9DCI8"/>
<sequence length="148" mass="14838">MQHAQKGFTLIELMIVVAIIGILAAVAVPAYQTYTVKARFTEVVSSASPYKLALETCFQELDSLTNCTNGSNGVPALTAAVANSNVAAASGAVTGNAPTAAIITMTAVNGTNGLAGETFTLTATATPGGSITWARGGTCLTRAAGPIC</sequence>
<dbReference type="GO" id="GO:0007155">
    <property type="term" value="P:cell adhesion"/>
    <property type="evidence" value="ECO:0007669"/>
    <property type="project" value="InterPro"/>
</dbReference>
<reference evidence="5 6" key="1">
    <citation type="submission" date="2016-10" db="EMBL/GenBank/DDBJ databases">
        <authorList>
            <person name="de Groot N.N."/>
        </authorList>
    </citation>
    <scope>NUCLEOTIDE SEQUENCE [LARGE SCALE GENOMIC DNA]</scope>
    <source>
        <strain evidence="5 6">Nm9</strain>
    </source>
</reference>
<proteinExistence type="inferred from homology"/>
<accession>A0A1H9DCI8</accession>